<evidence type="ECO:0000256" key="1">
    <source>
        <dbReference type="SAM" id="Phobius"/>
    </source>
</evidence>
<evidence type="ECO:0000313" key="3">
    <source>
        <dbReference type="EMBL" id="SFF68437.1"/>
    </source>
</evidence>
<dbReference type="Proteomes" id="UP000199052">
    <property type="component" value="Unassembled WGS sequence"/>
</dbReference>
<feature type="transmembrane region" description="Helical" evidence="1">
    <location>
        <begin position="38"/>
        <end position="61"/>
    </location>
</feature>
<organism evidence="3 4">
    <name type="scientific">Actinopolymorpha cephalotaxi</name>
    <dbReference type="NCBI Taxonomy" id="504797"/>
    <lineage>
        <taxon>Bacteria</taxon>
        <taxon>Bacillati</taxon>
        <taxon>Actinomycetota</taxon>
        <taxon>Actinomycetes</taxon>
        <taxon>Propionibacteriales</taxon>
        <taxon>Actinopolymorphaceae</taxon>
        <taxon>Actinopolymorpha</taxon>
    </lineage>
</organism>
<evidence type="ECO:0008006" key="6">
    <source>
        <dbReference type="Google" id="ProtNLM"/>
    </source>
</evidence>
<reference evidence="2 5" key="2">
    <citation type="submission" date="2020-07" db="EMBL/GenBank/DDBJ databases">
        <title>Sequencing the genomes of 1000 actinobacteria strains.</title>
        <authorList>
            <person name="Klenk H.-P."/>
        </authorList>
    </citation>
    <scope>NUCLEOTIDE SEQUENCE [LARGE SCALE GENOMIC DNA]</scope>
    <source>
        <strain evidence="2 5">DSM 45117</strain>
    </source>
</reference>
<evidence type="ECO:0000313" key="5">
    <source>
        <dbReference type="Proteomes" id="UP000533017"/>
    </source>
</evidence>
<feature type="transmembrane region" description="Helical" evidence="1">
    <location>
        <begin position="12"/>
        <end position="32"/>
    </location>
</feature>
<dbReference type="AlphaFoldDB" id="A0A1I2KTC5"/>
<gene>
    <name evidence="2" type="ORF">FHR37_003409</name>
    <name evidence="3" type="ORF">SAMN05421678_101415</name>
</gene>
<protein>
    <recommendedName>
        <fullName evidence="6">PH domain-containing protein</fullName>
    </recommendedName>
</protein>
<sequence>MDATVIRMSRVMPLAVGLLGLLVVGLCVPLLVVAADRFLVLAVVLGVVLAAVTYVCVRLLLTRSELRVGGHGVEVRGRRRRVVWTWEEVAAVGFLRFRGNEFLALRPAGAVKPRLRFFLYPTWSDQVNAVVLGRLDYLRLPRAEIQQAFGPYAGDRWTSDLPAA</sequence>
<keyword evidence="1" id="KW-1133">Transmembrane helix</keyword>
<dbReference type="Proteomes" id="UP000533017">
    <property type="component" value="Unassembled WGS sequence"/>
</dbReference>
<name>A0A1I2KTC5_9ACTN</name>
<dbReference type="OrthoDB" id="2094825at201174"/>
<keyword evidence="5" id="KW-1185">Reference proteome</keyword>
<dbReference type="EMBL" id="JACBZA010000001">
    <property type="protein sequence ID" value="NYH84558.1"/>
    <property type="molecule type" value="Genomic_DNA"/>
</dbReference>
<evidence type="ECO:0000313" key="4">
    <source>
        <dbReference type="Proteomes" id="UP000199052"/>
    </source>
</evidence>
<dbReference type="EMBL" id="FOOI01000001">
    <property type="protein sequence ID" value="SFF68437.1"/>
    <property type="molecule type" value="Genomic_DNA"/>
</dbReference>
<keyword evidence="1" id="KW-0812">Transmembrane</keyword>
<proteinExistence type="predicted"/>
<dbReference type="RefSeq" id="WP_092880450.1">
    <property type="nucleotide sequence ID" value="NZ_FOOI01000001.1"/>
</dbReference>
<keyword evidence="1" id="KW-0472">Membrane</keyword>
<accession>A0A1I2KTC5</accession>
<reference evidence="3 4" key="1">
    <citation type="submission" date="2016-10" db="EMBL/GenBank/DDBJ databases">
        <authorList>
            <person name="de Groot N.N."/>
        </authorList>
    </citation>
    <scope>NUCLEOTIDE SEQUENCE [LARGE SCALE GENOMIC DNA]</scope>
    <source>
        <strain evidence="3 4">CPCC 202808</strain>
    </source>
</reference>
<evidence type="ECO:0000313" key="2">
    <source>
        <dbReference type="EMBL" id="NYH84558.1"/>
    </source>
</evidence>